<accession>A0A2Z7B8F3</accession>
<name>A0A2Z7B8F3_9LAMI</name>
<keyword evidence="2" id="KW-0489">Methyltransferase</keyword>
<feature type="compositionally biased region" description="Polar residues" evidence="1">
    <location>
        <begin position="79"/>
        <end position="90"/>
    </location>
</feature>
<keyword evidence="2" id="KW-0808">Transferase</keyword>
<evidence type="ECO:0000313" key="2">
    <source>
        <dbReference type="EMBL" id="KZV30218.1"/>
    </source>
</evidence>
<dbReference type="GO" id="GO:0008168">
    <property type="term" value="F:methyltransferase activity"/>
    <property type="evidence" value="ECO:0007669"/>
    <property type="project" value="UniProtKB-KW"/>
</dbReference>
<evidence type="ECO:0000256" key="1">
    <source>
        <dbReference type="SAM" id="MobiDB-lite"/>
    </source>
</evidence>
<organism evidence="2 3">
    <name type="scientific">Dorcoceras hygrometricum</name>
    <dbReference type="NCBI Taxonomy" id="472368"/>
    <lineage>
        <taxon>Eukaryota</taxon>
        <taxon>Viridiplantae</taxon>
        <taxon>Streptophyta</taxon>
        <taxon>Embryophyta</taxon>
        <taxon>Tracheophyta</taxon>
        <taxon>Spermatophyta</taxon>
        <taxon>Magnoliopsida</taxon>
        <taxon>eudicotyledons</taxon>
        <taxon>Gunneridae</taxon>
        <taxon>Pentapetalae</taxon>
        <taxon>asterids</taxon>
        <taxon>lamiids</taxon>
        <taxon>Lamiales</taxon>
        <taxon>Gesneriaceae</taxon>
        <taxon>Didymocarpoideae</taxon>
        <taxon>Trichosporeae</taxon>
        <taxon>Loxocarpinae</taxon>
        <taxon>Dorcoceras</taxon>
    </lineage>
</organism>
<proteinExistence type="predicted"/>
<dbReference type="EMBL" id="KV008394">
    <property type="protein sequence ID" value="KZV30218.1"/>
    <property type="molecule type" value="Genomic_DNA"/>
</dbReference>
<sequence>MHDAASHQTIDALRQHMAEAPSAGPPPGLACPSQTSHGPCHGRTWADGPQEGAAKTWPSNARTFGPPSETLGQPGGRATFSSPMDHSMTA</sequence>
<dbReference type="Proteomes" id="UP000250235">
    <property type="component" value="Unassembled WGS sequence"/>
</dbReference>
<protein>
    <submittedName>
        <fullName evidence="2">Lysine-specific demethylase 5D</fullName>
    </submittedName>
</protein>
<dbReference type="AlphaFoldDB" id="A0A2Z7B8F3"/>
<dbReference type="GO" id="GO:0032259">
    <property type="term" value="P:methylation"/>
    <property type="evidence" value="ECO:0007669"/>
    <property type="project" value="UniProtKB-KW"/>
</dbReference>
<keyword evidence="3" id="KW-1185">Reference proteome</keyword>
<evidence type="ECO:0000313" key="3">
    <source>
        <dbReference type="Proteomes" id="UP000250235"/>
    </source>
</evidence>
<gene>
    <name evidence="2" type="ORF">F511_40524</name>
</gene>
<feature type="region of interest" description="Disordered" evidence="1">
    <location>
        <begin position="1"/>
        <end position="90"/>
    </location>
</feature>
<reference evidence="2 3" key="1">
    <citation type="journal article" date="2015" name="Proc. Natl. Acad. Sci. U.S.A.">
        <title>The resurrection genome of Boea hygrometrica: A blueprint for survival of dehydration.</title>
        <authorList>
            <person name="Xiao L."/>
            <person name="Yang G."/>
            <person name="Zhang L."/>
            <person name="Yang X."/>
            <person name="Zhao S."/>
            <person name="Ji Z."/>
            <person name="Zhou Q."/>
            <person name="Hu M."/>
            <person name="Wang Y."/>
            <person name="Chen M."/>
            <person name="Xu Y."/>
            <person name="Jin H."/>
            <person name="Xiao X."/>
            <person name="Hu G."/>
            <person name="Bao F."/>
            <person name="Hu Y."/>
            <person name="Wan P."/>
            <person name="Li L."/>
            <person name="Deng X."/>
            <person name="Kuang T."/>
            <person name="Xiang C."/>
            <person name="Zhu J.K."/>
            <person name="Oliver M.J."/>
            <person name="He Y."/>
        </authorList>
    </citation>
    <scope>NUCLEOTIDE SEQUENCE [LARGE SCALE GENOMIC DNA]</scope>
    <source>
        <strain evidence="3">cv. XS01</strain>
    </source>
</reference>